<reference evidence="1 2" key="1">
    <citation type="submission" date="2020-10" db="EMBL/GenBank/DDBJ databases">
        <title>Investigation of anaerobic biodegradation of phenanthrene by a sulfate-dependent Geobacter anodireducens strain PheS2.</title>
        <authorList>
            <person name="Zhang Z."/>
        </authorList>
    </citation>
    <scope>NUCLEOTIDE SEQUENCE [LARGE SCALE GENOMIC DNA]</scope>
    <source>
        <strain evidence="1 2">PheS2</strain>
    </source>
</reference>
<evidence type="ECO:0000313" key="2">
    <source>
        <dbReference type="Proteomes" id="UP000618926"/>
    </source>
</evidence>
<protein>
    <submittedName>
        <fullName evidence="1">Uncharacterized protein</fullName>
    </submittedName>
</protein>
<accession>A0ABR9NSF9</accession>
<proteinExistence type="predicted"/>
<dbReference type="RefSeq" id="WP_152609744.1">
    <property type="nucleotide sequence ID" value="NZ_JADBFD010000004.1"/>
</dbReference>
<dbReference type="EMBL" id="JADBFD010000004">
    <property type="protein sequence ID" value="MBE2887201.1"/>
    <property type="molecule type" value="Genomic_DNA"/>
</dbReference>
<evidence type="ECO:0000313" key="1">
    <source>
        <dbReference type="EMBL" id="MBE2887201.1"/>
    </source>
</evidence>
<sequence length="106" mass="11874">MEEDEGESGVRRVPDITVRRELIARLIDRVCSVVVFRVPSVPIPRPRLTDIMLVTVDQMLGRANIMVTRSALALLDFLPVKVSARILDGLIAFKRLILKWGHASKG</sequence>
<organism evidence="1 2">
    <name type="scientific">Geobacter anodireducens</name>
    <dbReference type="NCBI Taxonomy" id="1340425"/>
    <lineage>
        <taxon>Bacteria</taxon>
        <taxon>Pseudomonadati</taxon>
        <taxon>Thermodesulfobacteriota</taxon>
        <taxon>Desulfuromonadia</taxon>
        <taxon>Geobacterales</taxon>
        <taxon>Geobacteraceae</taxon>
        <taxon>Geobacter</taxon>
    </lineage>
</organism>
<comment type="caution">
    <text evidence="1">The sequence shown here is derived from an EMBL/GenBank/DDBJ whole genome shotgun (WGS) entry which is preliminary data.</text>
</comment>
<gene>
    <name evidence="1" type="ORF">IIE05_04380</name>
</gene>
<dbReference type="Proteomes" id="UP000618926">
    <property type="component" value="Unassembled WGS sequence"/>
</dbReference>
<keyword evidence="2" id="KW-1185">Reference proteome</keyword>
<name>A0ABR9NSF9_9BACT</name>